<feature type="domain" description="CCHC-type" evidence="13">
    <location>
        <begin position="325"/>
        <end position="341"/>
    </location>
</feature>
<dbReference type="GO" id="GO:0048024">
    <property type="term" value="P:regulation of mRNA splicing, via spliceosome"/>
    <property type="evidence" value="ECO:0007669"/>
    <property type="project" value="TreeGrafter"/>
</dbReference>
<keyword evidence="7" id="KW-0694">RNA-binding</keyword>
<dbReference type="CDD" id="cd02395">
    <property type="entry name" value="KH-I_BBP"/>
    <property type="match status" value="1"/>
</dbReference>
<keyword evidence="15" id="KW-1185">Reference proteome</keyword>
<evidence type="ECO:0000256" key="6">
    <source>
        <dbReference type="ARBA" id="ARBA00022833"/>
    </source>
</evidence>
<keyword evidence="6 11" id="KW-0862">Zinc</keyword>
<dbReference type="InterPro" id="IPR036875">
    <property type="entry name" value="Znf_CCHC_sf"/>
</dbReference>
<dbReference type="Gene3D" id="3.30.1370.10">
    <property type="entry name" value="K Homology domain, type 1"/>
    <property type="match status" value="1"/>
</dbReference>
<dbReference type="InterPro" id="IPR047086">
    <property type="entry name" value="SF1-HH_sf"/>
</dbReference>
<dbReference type="PROSITE" id="PS50158">
    <property type="entry name" value="ZF_CCHC"/>
    <property type="match status" value="1"/>
</dbReference>
<keyword evidence="3 11" id="KW-0507">mRNA processing</keyword>
<dbReference type="EMBL" id="JAWDEY010000034">
    <property type="protein sequence ID" value="KAK6588194.1"/>
    <property type="molecule type" value="Genomic_DNA"/>
</dbReference>
<comment type="subcellular location">
    <subcellularLocation>
        <location evidence="1 11">Nucleus</location>
    </subcellularLocation>
</comment>
<keyword evidence="5 10" id="KW-0863">Zinc-finger</keyword>
<dbReference type="SUPFAM" id="SSF57756">
    <property type="entry name" value="Retrovirus zinc finger-like domains"/>
    <property type="match status" value="1"/>
</dbReference>
<dbReference type="Pfam" id="PF16275">
    <property type="entry name" value="SF1-HH"/>
    <property type="match status" value="1"/>
</dbReference>
<dbReference type="Proteomes" id="UP001311799">
    <property type="component" value="Unassembled WGS sequence"/>
</dbReference>
<sequence>MTLNVEASTFNVIKGNASLTDVVEDKNSVNSSRWTKIATEESGSRWKSVYEKEYIPPAYSEFPPGLTNYEIDQFLREQRLDELTYKLQIGEIEYGSPDIREPSPPPVYDKNGSRINTREVRARKNMEEELTKLIEYMSENVEGYVVPKDYKPIKKTKKLIIPLDKYPDYNFMGLIIGPRGYNHRRLESESGTQISIRGKGTTKEGKKCDHQTEEELAMPMHIHITADSQYKLDKAVNMIQPLLDPFHPLHEEYKRDGLQQLAIINGTLNPNIGINNNSNNLLNTFSNGNQINISNGCLHCGSTQHQTYACPDVNSMISYKRPDIKCSICGDKGHITRDCKQYVPNSNIEEEFKKMMHELGHNTSTDNDAGNINQTNQGTYSFNSEIINQSDDSYNADFYDNSYSNNYELNDSLHNSQNGNSYYVNVNLNNTLIIDRSNDIQYTEDNNNDDDDDNMDESD</sequence>
<name>A0AAV9XUM4_9CRYT</name>
<comment type="caution">
    <text evidence="14">The sequence shown here is derived from an EMBL/GenBank/DDBJ whole genome shotgun (WGS) entry which is preliminary data.</text>
</comment>
<evidence type="ECO:0000256" key="3">
    <source>
        <dbReference type="ARBA" id="ARBA00022664"/>
    </source>
</evidence>
<dbReference type="PANTHER" id="PTHR11208">
    <property type="entry name" value="RNA-BINDING PROTEIN RELATED"/>
    <property type="match status" value="1"/>
</dbReference>
<evidence type="ECO:0000256" key="10">
    <source>
        <dbReference type="PROSITE-ProRule" id="PRU00047"/>
    </source>
</evidence>
<evidence type="ECO:0000259" key="13">
    <source>
        <dbReference type="PROSITE" id="PS50158"/>
    </source>
</evidence>
<dbReference type="GO" id="GO:0000398">
    <property type="term" value="P:mRNA splicing, via spliceosome"/>
    <property type="evidence" value="ECO:0007669"/>
    <property type="project" value="UniProtKB-UniRule"/>
</dbReference>
<evidence type="ECO:0000256" key="9">
    <source>
        <dbReference type="ARBA" id="ARBA00023242"/>
    </source>
</evidence>
<evidence type="ECO:0000313" key="15">
    <source>
        <dbReference type="Proteomes" id="UP001311799"/>
    </source>
</evidence>
<evidence type="ECO:0000256" key="5">
    <source>
        <dbReference type="ARBA" id="ARBA00022771"/>
    </source>
</evidence>
<feature type="compositionally biased region" description="Acidic residues" evidence="12">
    <location>
        <begin position="446"/>
        <end position="459"/>
    </location>
</feature>
<gene>
    <name evidence="14" type="ORF">RS030_6822</name>
</gene>
<proteinExistence type="inferred from homology"/>
<dbReference type="InterPro" id="IPR055256">
    <property type="entry name" value="KH_1_KHDC4/BBP-like"/>
</dbReference>
<feature type="region of interest" description="Disordered" evidence="12">
    <location>
        <begin position="440"/>
        <end position="459"/>
    </location>
</feature>
<evidence type="ECO:0000256" key="7">
    <source>
        <dbReference type="ARBA" id="ARBA00022884"/>
    </source>
</evidence>
<evidence type="ECO:0000256" key="4">
    <source>
        <dbReference type="ARBA" id="ARBA00022723"/>
    </source>
</evidence>
<dbReference type="Pfam" id="PF22675">
    <property type="entry name" value="KH-I_KHDC4-BBP"/>
    <property type="match status" value="1"/>
</dbReference>
<dbReference type="SMART" id="SM00343">
    <property type="entry name" value="ZnF_C2HC"/>
    <property type="match status" value="2"/>
</dbReference>
<keyword evidence="11" id="KW-0747">Spliceosome</keyword>
<dbReference type="SUPFAM" id="SSF54791">
    <property type="entry name" value="Eukaryotic type KH-domain (KH-domain type I)"/>
    <property type="match status" value="1"/>
</dbReference>
<evidence type="ECO:0000256" key="12">
    <source>
        <dbReference type="SAM" id="MobiDB-lite"/>
    </source>
</evidence>
<dbReference type="PANTHER" id="PTHR11208:SF45">
    <property type="entry name" value="SPLICING FACTOR 1"/>
    <property type="match status" value="1"/>
</dbReference>
<dbReference type="InterPro" id="IPR036612">
    <property type="entry name" value="KH_dom_type_1_sf"/>
</dbReference>
<keyword evidence="8 11" id="KW-0508">mRNA splicing</keyword>
<evidence type="ECO:0000256" key="1">
    <source>
        <dbReference type="ARBA" id="ARBA00004123"/>
    </source>
</evidence>
<evidence type="ECO:0000313" key="14">
    <source>
        <dbReference type="EMBL" id="KAK6588194.1"/>
    </source>
</evidence>
<keyword evidence="9 11" id="KW-0539">Nucleus</keyword>
<dbReference type="GO" id="GO:0005681">
    <property type="term" value="C:spliceosomal complex"/>
    <property type="evidence" value="ECO:0007669"/>
    <property type="project" value="UniProtKB-KW"/>
</dbReference>
<dbReference type="Gene3D" id="4.10.60.10">
    <property type="entry name" value="Zinc finger, CCHC-type"/>
    <property type="match status" value="1"/>
</dbReference>
<dbReference type="InterPro" id="IPR004087">
    <property type="entry name" value="KH_dom"/>
</dbReference>
<evidence type="ECO:0000256" key="2">
    <source>
        <dbReference type="ARBA" id="ARBA00010382"/>
    </source>
</evidence>
<comment type="function">
    <text evidence="11">Necessary for the splicing of pre-mRNA. Has a role in the recognition of the branch site (5'-UACUAAC-3'), the pyrimidine tract and the 3'-splice site at the 3'-end of introns.</text>
</comment>
<dbReference type="GO" id="GO:0003729">
    <property type="term" value="F:mRNA binding"/>
    <property type="evidence" value="ECO:0007669"/>
    <property type="project" value="TreeGrafter"/>
</dbReference>
<dbReference type="InterPro" id="IPR001878">
    <property type="entry name" value="Znf_CCHC"/>
</dbReference>
<dbReference type="GO" id="GO:0045131">
    <property type="term" value="F:pre-mRNA branch point binding"/>
    <property type="evidence" value="ECO:0007669"/>
    <property type="project" value="UniProtKB-UniRule"/>
</dbReference>
<dbReference type="GO" id="GO:0008270">
    <property type="term" value="F:zinc ion binding"/>
    <property type="evidence" value="ECO:0007669"/>
    <property type="project" value="UniProtKB-UniRule"/>
</dbReference>
<evidence type="ECO:0000256" key="11">
    <source>
        <dbReference type="RuleBase" id="RU367126"/>
    </source>
</evidence>
<dbReference type="InterPro" id="IPR032570">
    <property type="entry name" value="SF1-HH"/>
</dbReference>
<evidence type="ECO:0000256" key="8">
    <source>
        <dbReference type="ARBA" id="ARBA00023187"/>
    </source>
</evidence>
<keyword evidence="4 11" id="KW-0479">Metal-binding</keyword>
<protein>
    <recommendedName>
        <fullName evidence="11">Branchpoint-bridging protein</fullName>
    </recommendedName>
</protein>
<organism evidence="14 15">
    <name type="scientific">Cryptosporidium xiaoi</name>
    <dbReference type="NCBI Taxonomy" id="659607"/>
    <lineage>
        <taxon>Eukaryota</taxon>
        <taxon>Sar</taxon>
        <taxon>Alveolata</taxon>
        <taxon>Apicomplexa</taxon>
        <taxon>Conoidasida</taxon>
        <taxon>Coccidia</taxon>
        <taxon>Eucoccidiorida</taxon>
        <taxon>Eimeriorina</taxon>
        <taxon>Cryptosporidiidae</taxon>
        <taxon>Cryptosporidium</taxon>
    </lineage>
</organism>
<reference evidence="14 15" key="1">
    <citation type="submission" date="2023-10" db="EMBL/GenBank/DDBJ databases">
        <title>Comparative genomics analysis reveals potential genetic determinants of host preference in Cryptosporidium xiaoi.</title>
        <authorList>
            <person name="Xiao L."/>
            <person name="Li J."/>
        </authorList>
    </citation>
    <scope>NUCLEOTIDE SEQUENCE [LARGE SCALE GENOMIC DNA]</scope>
    <source>
        <strain evidence="14 15">52996</strain>
    </source>
</reference>
<comment type="similarity">
    <text evidence="2 11">Belongs to the BBP/SF1 family.</text>
</comment>
<dbReference type="AlphaFoldDB" id="A0AAV9XUM4"/>
<dbReference type="InterPro" id="IPR045071">
    <property type="entry name" value="BBP-like"/>
</dbReference>
<dbReference type="Gene3D" id="6.10.140.1790">
    <property type="match status" value="1"/>
</dbReference>
<dbReference type="SMART" id="SM00322">
    <property type="entry name" value="KH"/>
    <property type="match status" value="1"/>
</dbReference>
<accession>A0AAV9XUM4</accession>